<dbReference type="Proteomes" id="UP001165481">
    <property type="component" value="Unassembled WGS sequence"/>
</dbReference>
<keyword evidence="3 5" id="KW-0698">rRNA processing</keyword>
<comment type="subcellular location">
    <subcellularLocation>
        <location evidence="5">Cytoplasm</location>
    </subcellularLocation>
</comment>
<sequence>MSKTMTKWIEMGRTAGPYGVKGWIRISPAGEGDLLLGSRAWAFRPAAGGDPRPLELEGARAHGGMIIAKWKGCDSPEEARLWRGTILLERSAFPELPEGEWWAADLEGCEVVNRAGDRLGTVTGLGSNGAQDILQVKGAAHSYLIPMVPAYLLGVEPEKKLITVDWDPDWF</sequence>
<evidence type="ECO:0000259" key="6">
    <source>
        <dbReference type="Pfam" id="PF01782"/>
    </source>
</evidence>
<proteinExistence type="inferred from homology"/>
<comment type="caution">
    <text evidence="8">The sequence shown here is derived from an EMBL/GenBank/DDBJ whole genome shotgun (WGS) entry which is preliminary data.</text>
</comment>
<dbReference type="Gene3D" id="2.30.30.240">
    <property type="entry name" value="PRC-barrel domain"/>
    <property type="match status" value="1"/>
</dbReference>
<accession>A0ABT7ILS2</accession>
<dbReference type="InterPro" id="IPR011033">
    <property type="entry name" value="PRC_barrel-like_sf"/>
</dbReference>
<reference evidence="8" key="1">
    <citation type="submission" date="2023-03" db="EMBL/GenBank/DDBJ databases">
        <title>Mesosutterella sp. nov. isolated from porcine feces.</title>
        <authorList>
            <person name="Yu S."/>
        </authorList>
    </citation>
    <scope>NUCLEOTIDE SEQUENCE</scope>
    <source>
        <strain evidence="8">AGMB02718</strain>
    </source>
</reference>
<dbReference type="InterPro" id="IPR036976">
    <property type="entry name" value="RimM_N_sf"/>
</dbReference>
<evidence type="ECO:0000256" key="4">
    <source>
        <dbReference type="ARBA" id="ARBA00023186"/>
    </source>
</evidence>
<dbReference type="SUPFAM" id="SSF50346">
    <property type="entry name" value="PRC-barrel domain"/>
    <property type="match status" value="1"/>
</dbReference>
<dbReference type="PANTHER" id="PTHR33692:SF1">
    <property type="entry name" value="RIBOSOME MATURATION FACTOR RIMM"/>
    <property type="match status" value="1"/>
</dbReference>
<protein>
    <recommendedName>
        <fullName evidence="5">Ribosome maturation factor RimM</fullName>
    </recommendedName>
</protein>
<dbReference type="HAMAP" id="MF_00014">
    <property type="entry name" value="Ribosome_mat_RimM"/>
    <property type="match status" value="1"/>
</dbReference>
<dbReference type="InterPro" id="IPR056792">
    <property type="entry name" value="PRC_RimM"/>
</dbReference>
<evidence type="ECO:0000256" key="1">
    <source>
        <dbReference type="ARBA" id="ARBA00022490"/>
    </source>
</evidence>
<organism evidence="8 9">
    <name type="scientific">Mesosutterella faecium</name>
    <dbReference type="NCBI Taxonomy" id="2925194"/>
    <lineage>
        <taxon>Bacteria</taxon>
        <taxon>Pseudomonadati</taxon>
        <taxon>Pseudomonadota</taxon>
        <taxon>Betaproteobacteria</taxon>
        <taxon>Burkholderiales</taxon>
        <taxon>Sutterellaceae</taxon>
        <taxon>Mesosutterella</taxon>
    </lineage>
</organism>
<comment type="function">
    <text evidence="5">An accessory protein needed during the final step in the assembly of 30S ribosomal subunit, possibly for assembly of the head region. Essential for efficient processing of 16S rRNA. May be needed both before and after RbfA during the maturation of 16S rRNA. It has affinity for free ribosomal 30S subunits but not for 70S ribosomes.</text>
</comment>
<comment type="similarity">
    <text evidence="5">Belongs to the RimM family.</text>
</comment>
<gene>
    <name evidence="5 8" type="primary">rimM</name>
    <name evidence="8" type="ORF">MUN46_005170</name>
</gene>
<evidence type="ECO:0000313" key="8">
    <source>
        <dbReference type="EMBL" id="MDL2059323.1"/>
    </source>
</evidence>
<dbReference type="RefSeq" id="WP_285230566.1">
    <property type="nucleotide sequence ID" value="NZ_JAKZJU020000001.1"/>
</dbReference>
<feature type="domain" description="RimM N-terminal" evidence="6">
    <location>
        <begin position="11"/>
        <end position="88"/>
    </location>
</feature>
<keyword evidence="2 5" id="KW-0690">Ribosome biogenesis</keyword>
<dbReference type="InterPro" id="IPR011961">
    <property type="entry name" value="RimM"/>
</dbReference>
<dbReference type="Pfam" id="PF24986">
    <property type="entry name" value="PRC_RimM"/>
    <property type="match status" value="1"/>
</dbReference>
<evidence type="ECO:0000256" key="2">
    <source>
        <dbReference type="ARBA" id="ARBA00022517"/>
    </source>
</evidence>
<dbReference type="NCBIfam" id="TIGR02273">
    <property type="entry name" value="16S_RimM"/>
    <property type="match status" value="1"/>
</dbReference>
<feature type="domain" description="Ribosome maturation factor RimM PRC barrel" evidence="7">
    <location>
        <begin position="105"/>
        <end position="169"/>
    </location>
</feature>
<comment type="subunit">
    <text evidence="5">Binds ribosomal protein uS19.</text>
</comment>
<keyword evidence="9" id="KW-1185">Reference proteome</keyword>
<dbReference type="InterPro" id="IPR002676">
    <property type="entry name" value="RimM_N"/>
</dbReference>
<evidence type="ECO:0000259" key="7">
    <source>
        <dbReference type="Pfam" id="PF24986"/>
    </source>
</evidence>
<name>A0ABT7ILS2_9BURK</name>
<keyword evidence="4 5" id="KW-0143">Chaperone</keyword>
<comment type="domain">
    <text evidence="5">The PRC barrel domain binds ribosomal protein uS19.</text>
</comment>
<dbReference type="Gene3D" id="2.40.30.60">
    <property type="entry name" value="RimM"/>
    <property type="match status" value="1"/>
</dbReference>
<keyword evidence="1 5" id="KW-0963">Cytoplasm</keyword>
<dbReference type="PANTHER" id="PTHR33692">
    <property type="entry name" value="RIBOSOME MATURATION FACTOR RIMM"/>
    <property type="match status" value="1"/>
</dbReference>
<dbReference type="InterPro" id="IPR009000">
    <property type="entry name" value="Transl_B-barrel_sf"/>
</dbReference>
<dbReference type="EMBL" id="JAKZJU020000001">
    <property type="protein sequence ID" value="MDL2059323.1"/>
    <property type="molecule type" value="Genomic_DNA"/>
</dbReference>
<evidence type="ECO:0000256" key="3">
    <source>
        <dbReference type="ARBA" id="ARBA00022552"/>
    </source>
</evidence>
<evidence type="ECO:0000313" key="9">
    <source>
        <dbReference type="Proteomes" id="UP001165481"/>
    </source>
</evidence>
<dbReference type="Pfam" id="PF01782">
    <property type="entry name" value="RimM"/>
    <property type="match status" value="1"/>
</dbReference>
<evidence type="ECO:0000256" key="5">
    <source>
        <dbReference type="HAMAP-Rule" id="MF_00014"/>
    </source>
</evidence>
<dbReference type="SUPFAM" id="SSF50447">
    <property type="entry name" value="Translation proteins"/>
    <property type="match status" value="1"/>
</dbReference>